<feature type="transmembrane region" description="Helical" evidence="1">
    <location>
        <begin position="377"/>
        <end position="398"/>
    </location>
</feature>
<evidence type="ECO:0000259" key="2">
    <source>
        <dbReference type="SMART" id="SM01080"/>
    </source>
</evidence>
<dbReference type="InterPro" id="IPR007890">
    <property type="entry name" value="CHASE2"/>
</dbReference>
<dbReference type="Proteomes" id="UP000238327">
    <property type="component" value="Chromosome"/>
</dbReference>
<dbReference type="Pfam" id="PF05226">
    <property type="entry name" value="CHASE2"/>
    <property type="match status" value="1"/>
</dbReference>
<feature type="transmembrane region" description="Helical" evidence="1">
    <location>
        <begin position="410"/>
        <end position="429"/>
    </location>
</feature>
<proteinExistence type="predicted"/>
<gene>
    <name evidence="3" type="ORF">C7A17_11445</name>
</gene>
<dbReference type="EMBL" id="CP027657">
    <property type="protein sequence ID" value="AVO53357.1"/>
    <property type="molecule type" value="Genomic_DNA"/>
</dbReference>
<evidence type="ECO:0000313" key="3">
    <source>
        <dbReference type="EMBL" id="AVO53357.1"/>
    </source>
</evidence>
<keyword evidence="1" id="KW-1133">Transmembrane helix</keyword>
<accession>A0A2R3QNM7</accession>
<name>A0A2R3QNM7_ECTME</name>
<evidence type="ECO:0000256" key="1">
    <source>
        <dbReference type="SAM" id="Phobius"/>
    </source>
</evidence>
<keyword evidence="1" id="KW-0472">Membrane</keyword>
<dbReference type="SMART" id="SM01080">
    <property type="entry name" value="CHASE2"/>
    <property type="match status" value="1"/>
</dbReference>
<reference evidence="3 4" key="1">
    <citation type="submission" date="2018-03" db="EMBL/GenBank/DDBJ databases">
        <title>Complete genome sequence and methylome analysis of Pseudomonas mendocina NEB 698.</title>
        <authorList>
            <person name="Morgan R.D."/>
        </authorList>
    </citation>
    <scope>NUCLEOTIDE SEQUENCE [LARGE SCALE GENOMIC DNA]</scope>
    <source>
        <strain evidence="3 4">NEB698</strain>
    </source>
</reference>
<protein>
    <recommendedName>
        <fullName evidence="2">CHASE2 domain-containing protein</fullName>
    </recommendedName>
</protein>
<sequence>MRLRQIFLAPLFSKPGAVLGLLLMLFVAFFNPFGLRDASDRHSETWLLRMLAPFYPEAGQEEVVVVLIDDQALASMGASWPLRYGEQARLLRQLLSYQPKSLFVDLLYTQKRYDGGPTAGLQRALGSFHEQGVPLILADYHDAHGRSLVLPEFASVARTAAVNWSGYGERYPLLLQSPQGELPTPALQMYQVGCQAQGCSAEGFEAPLLVRWGYWSDAGMQGFVDLAGCDVRGQRGDWGQLFSMLAADAFRSQRAAGEVERPQPCPYTRTLYSNQLRDPSVADILRGKHVLLGAHIRGIPDLVSSPVQGLLPGVYVHAMALDNLLTQGRGYWRAAPDGWLGISLSDWLEIGLLLLAGLVALWIPVQPRTDGGRLYRCASHYLFWFALLSSIALLISFYLARWLHIAPFDWLGLVLMIGLFYAYLGEARVAEWWHQRKRRTSTEREI</sequence>
<dbReference type="AlphaFoldDB" id="A0A2R3QNM7"/>
<organism evidence="3 4">
    <name type="scientific">Ectopseudomonas mendocina</name>
    <name type="common">Pseudomonas mendocina</name>
    <dbReference type="NCBI Taxonomy" id="300"/>
    <lineage>
        <taxon>Bacteria</taxon>
        <taxon>Pseudomonadati</taxon>
        <taxon>Pseudomonadota</taxon>
        <taxon>Gammaproteobacteria</taxon>
        <taxon>Pseudomonadales</taxon>
        <taxon>Pseudomonadaceae</taxon>
        <taxon>Ectopseudomonas</taxon>
    </lineage>
</organism>
<feature type="transmembrane region" description="Helical" evidence="1">
    <location>
        <begin position="347"/>
        <end position="365"/>
    </location>
</feature>
<keyword evidence="1" id="KW-0812">Transmembrane</keyword>
<evidence type="ECO:0000313" key="4">
    <source>
        <dbReference type="Proteomes" id="UP000238327"/>
    </source>
</evidence>
<feature type="domain" description="CHASE2" evidence="2">
    <location>
        <begin position="36"/>
        <end position="354"/>
    </location>
</feature>